<dbReference type="InterPro" id="IPR036291">
    <property type="entry name" value="NAD(P)-bd_dom_sf"/>
</dbReference>
<feature type="domain" description="Gfo/Idh/MocA-like oxidoreductase N-terminal" evidence="3">
    <location>
        <begin position="28"/>
        <end position="144"/>
    </location>
</feature>
<evidence type="ECO:0000256" key="1">
    <source>
        <dbReference type="ARBA" id="ARBA00010928"/>
    </source>
</evidence>
<dbReference type="OrthoDB" id="6183734at2"/>
<accession>A0A517MUY3</accession>
<dbReference type="RefSeq" id="WP_145059913.1">
    <property type="nucleotide sequence ID" value="NZ_CP036263.1"/>
</dbReference>
<evidence type="ECO:0000313" key="6">
    <source>
        <dbReference type="Proteomes" id="UP000319852"/>
    </source>
</evidence>
<keyword evidence="2 5" id="KW-0560">Oxidoreductase</keyword>
<sequence length="368" mass="40841">MKKPANTAAQFADIAYQPQDPKTYHPAIGLIGCGAITEYHLRAYKNAEYQVTALCDLDVKAAAARRDEFFPDAAVFSDHRELLADKKIEVVDVTTHPEVRGRLIEESIAAGKHVLSQKPFVLDLDEGERLAKLAEKKGVKLAVNQNARWAPHFSYMREAVWAGEIGQVASVHCGVHWNHEWVKGTPFESIYHLMLYDFAIHWFDFLTTIMAGDGNNREEPTRVFASTTKSPTQEIKPALLAQVAVEYPTAQATLVFDGHTEHGQHNHTFISGTEGTLRSSGIDENRQTVQFSKQGGTFSPVLEGMWFPDGFHGTMGELLCAIEQKREPSNSARNNLHSLALCFAAIESAQRGVPVVPGTVRKLPEPPW</sequence>
<reference evidence="5 6" key="1">
    <citation type="submission" date="2019-02" db="EMBL/GenBank/DDBJ databases">
        <title>Deep-cultivation of Planctomycetes and their phenomic and genomic characterization uncovers novel biology.</title>
        <authorList>
            <person name="Wiegand S."/>
            <person name="Jogler M."/>
            <person name="Boedeker C."/>
            <person name="Pinto D."/>
            <person name="Vollmers J."/>
            <person name="Rivas-Marin E."/>
            <person name="Kohn T."/>
            <person name="Peeters S.H."/>
            <person name="Heuer A."/>
            <person name="Rast P."/>
            <person name="Oberbeckmann S."/>
            <person name="Bunk B."/>
            <person name="Jeske O."/>
            <person name="Meyerdierks A."/>
            <person name="Storesund J.E."/>
            <person name="Kallscheuer N."/>
            <person name="Luecker S."/>
            <person name="Lage O.M."/>
            <person name="Pohl T."/>
            <person name="Merkel B.J."/>
            <person name="Hornburger P."/>
            <person name="Mueller R.-W."/>
            <person name="Bruemmer F."/>
            <person name="Labrenz M."/>
            <person name="Spormann A.M."/>
            <person name="Op den Camp H."/>
            <person name="Overmann J."/>
            <person name="Amann R."/>
            <person name="Jetten M.S.M."/>
            <person name="Mascher T."/>
            <person name="Medema M.H."/>
            <person name="Devos D.P."/>
            <person name="Kaster A.-K."/>
            <person name="Ovreas L."/>
            <person name="Rohde M."/>
            <person name="Galperin M.Y."/>
            <person name="Jogler C."/>
        </authorList>
    </citation>
    <scope>NUCLEOTIDE SEQUENCE [LARGE SCALE GENOMIC DNA]</scope>
    <source>
        <strain evidence="5 6">HG15A2</strain>
    </source>
</reference>
<dbReference type="InterPro" id="IPR051317">
    <property type="entry name" value="Gfo/Idh/MocA_oxidoreduct"/>
</dbReference>
<evidence type="ECO:0000256" key="2">
    <source>
        <dbReference type="ARBA" id="ARBA00023002"/>
    </source>
</evidence>
<evidence type="ECO:0000259" key="3">
    <source>
        <dbReference type="Pfam" id="PF01408"/>
    </source>
</evidence>
<dbReference type="AlphaFoldDB" id="A0A517MUY3"/>
<evidence type="ECO:0000313" key="5">
    <source>
        <dbReference type="EMBL" id="QDS98688.1"/>
    </source>
</evidence>
<dbReference type="SUPFAM" id="SSF55347">
    <property type="entry name" value="Glyceraldehyde-3-phosphate dehydrogenase-like, C-terminal domain"/>
    <property type="match status" value="1"/>
</dbReference>
<gene>
    <name evidence="5" type="primary">iolG_4</name>
    <name evidence="5" type="ORF">HG15A2_19690</name>
</gene>
<organism evidence="5 6">
    <name type="scientific">Adhaeretor mobilis</name>
    <dbReference type="NCBI Taxonomy" id="1930276"/>
    <lineage>
        <taxon>Bacteria</taxon>
        <taxon>Pseudomonadati</taxon>
        <taxon>Planctomycetota</taxon>
        <taxon>Planctomycetia</taxon>
        <taxon>Pirellulales</taxon>
        <taxon>Lacipirellulaceae</taxon>
        <taxon>Adhaeretor</taxon>
    </lineage>
</organism>
<dbReference type="GO" id="GO:0050112">
    <property type="term" value="F:inositol 2-dehydrogenase (NAD+) activity"/>
    <property type="evidence" value="ECO:0007669"/>
    <property type="project" value="UniProtKB-EC"/>
</dbReference>
<dbReference type="SUPFAM" id="SSF51735">
    <property type="entry name" value="NAD(P)-binding Rossmann-fold domains"/>
    <property type="match status" value="1"/>
</dbReference>
<protein>
    <submittedName>
        <fullName evidence="5">Inositol 2-dehydrogenase</fullName>
        <ecNumber evidence="5">1.1.1.18</ecNumber>
    </submittedName>
</protein>
<feature type="domain" description="GFO/IDH/MocA-like oxidoreductase" evidence="4">
    <location>
        <begin position="154"/>
        <end position="278"/>
    </location>
</feature>
<dbReference type="PROSITE" id="PS51257">
    <property type="entry name" value="PROKAR_LIPOPROTEIN"/>
    <property type="match status" value="1"/>
</dbReference>
<dbReference type="InterPro" id="IPR000683">
    <property type="entry name" value="Gfo/Idh/MocA-like_OxRdtase_N"/>
</dbReference>
<dbReference type="KEGG" id="amob:HG15A2_19690"/>
<dbReference type="EC" id="1.1.1.18" evidence="5"/>
<comment type="similarity">
    <text evidence="1">Belongs to the Gfo/Idh/MocA family.</text>
</comment>
<dbReference type="Gene3D" id="3.30.360.10">
    <property type="entry name" value="Dihydrodipicolinate Reductase, domain 2"/>
    <property type="match status" value="1"/>
</dbReference>
<dbReference type="PANTHER" id="PTHR43708:SF5">
    <property type="entry name" value="CONSERVED EXPRESSED OXIDOREDUCTASE (EUROFUNG)-RELATED"/>
    <property type="match status" value="1"/>
</dbReference>
<evidence type="ECO:0000259" key="4">
    <source>
        <dbReference type="Pfam" id="PF22725"/>
    </source>
</evidence>
<dbReference type="GO" id="GO:0000166">
    <property type="term" value="F:nucleotide binding"/>
    <property type="evidence" value="ECO:0007669"/>
    <property type="project" value="InterPro"/>
</dbReference>
<proteinExistence type="inferred from homology"/>
<dbReference type="Pfam" id="PF01408">
    <property type="entry name" value="GFO_IDH_MocA"/>
    <property type="match status" value="1"/>
</dbReference>
<dbReference type="Proteomes" id="UP000319852">
    <property type="component" value="Chromosome"/>
</dbReference>
<keyword evidence="6" id="KW-1185">Reference proteome</keyword>
<dbReference type="EMBL" id="CP036263">
    <property type="protein sequence ID" value="QDS98688.1"/>
    <property type="molecule type" value="Genomic_DNA"/>
</dbReference>
<name>A0A517MUY3_9BACT</name>
<dbReference type="InterPro" id="IPR055170">
    <property type="entry name" value="GFO_IDH_MocA-like_dom"/>
</dbReference>
<dbReference type="Pfam" id="PF22725">
    <property type="entry name" value="GFO_IDH_MocA_C3"/>
    <property type="match status" value="1"/>
</dbReference>
<dbReference type="PANTHER" id="PTHR43708">
    <property type="entry name" value="CONSERVED EXPRESSED OXIDOREDUCTASE (EUROFUNG)"/>
    <property type="match status" value="1"/>
</dbReference>
<dbReference type="Gene3D" id="3.40.50.720">
    <property type="entry name" value="NAD(P)-binding Rossmann-like Domain"/>
    <property type="match status" value="1"/>
</dbReference>